<dbReference type="PANTHER" id="PTHR30349">
    <property type="entry name" value="PHAGE INTEGRASE-RELATED"/>
    <property type="match status" value="1"/>
</dbReference>
<evidence type="ECO:0000259" key="4">
    <source>
        <dbReference type="PROSITE" id="PS51898"/>
    </source>
</evidence>
<comment type="similarity">
    <text evidence="1">Belongs to the 'phage' integrase family.</text>
</comment>
<keyword evidence="3" id="KW-0233">DNA recombination</keyword>
<dbReference type="InterPro" id="IPR011010">
    <property type="entry name" value="DNA_brk_join_enz"/>
</dbReference>
<dbReference type="CDD" id="cd00397">
    <property type="entry name" value="DNA_BRE_C"/>
    <property type="match status" value="1"/>
</dbReference>
<evidence type="ECO:0000256" key="2">
    <source>
        <dbReference type="ARBA" id="ARBA00023125"/>
    </source>
</evidence>
<dbReference type="GO" id="GO:0006310">
    <property type="term" value="P:DNA recombination"/>
    <property type="evidence" value="ECO:0007669"/>
    <property type="project" value="UniProtKB-KW"/>
</dbReference>
<dbReference type="InterPro" id="IPR050090">
    <property type="entry name" value="Tyrosine_recombinase_XerCD"/>
</dbReference>
<dbReference type="SUPFAM" id="SSF56349">
    <property type="entry name" value="DNA breaking-rejoining enzymes"/>
    <property type="match status" value="1"/>
</dbReference>
<dbReference type="InterPro" id="IPR013762">
    <property type="entry name" value="Integrase-like_cat_sf"/>
</dbReference>
<dbReference type="AlphaFoldDB" id="A0A3M2JM97"/>
<sequence>MHAMSDRHGLHVVTPEENETAALRAAALARFEARYRHNPESRRTMRGALDRVAQTFTGGRQDARTFAWELLADEALTEEVWGTAERSYSRNTAVRDASALRVMLECCERVGLLTYEEYRHARSFDTRGVGKVREPAGTFLTPDDVVRIVRACLQGPGTELTRIRDAALVLTMAGCGARRLEIGGVRLQDAHLSDARLWLGHTKGGRPRDAYLHPTAVDALTRWITARGPEPGPLFVPLSRSRPLFDRGALSDHQMWKVLTERARQAGLGRVTPHDMRRFLISNLLETVDVTLLARVVGHKRPSTTAQYDRRPAAKQRDAVATLSLPMIDLTARS</sequence>
<dbReference type="InterPro" id="IPR002104">
    <property type="entry name" value="Integrase_catalytic"/>
</dbReference>
<dbReference type="Pfam" id="PF00589">
    <property type="entry name" value="Phage_integrase"/>
    <property type="match status" value="1"/>
</dbReference>
<dbReference type="GO" id="GO:0003677">
    <property type="term" value="F:DNA binding"/>
    <property type="evidence" value="ECO:0007669"/>
    <property type="project" value="UniProtKB-KW"/>
</dbReference>
<keyword evidence="2" id="KW-0238">DNA-binding</keyword>
<comment type="caution">
    <text evidence="5">The sequence shown here is derived from an EMBL/GenBank/DDBJ whole genome shotgun (WGS) entry which is preliminary data.</text>
</comment>
<gene>
    <name evidence="5" type="ORF">EBM89_00645</name>
</gene>
<dbReference type="EMBL" id="RFFI01000002">
    <property type="protein sequence ID" value="RMI14304.1"/>
    <property type="molecule type" value="Genomic_DNA"/>
</dbReference>
<dbReference type="Gene3D" id="1.10.443.10">
    <property type="entry name" value="Intergrase catalytic core"/>
    <property type="match status" value="1"/>
</dbReference>
<dbReference type="Proteomes" id="UP000269289">
    <property type="component" value="Unassembled WGS sequence"/>
</dbReference>
<evidence type="ECO:0000256" key="3">
    <source>
        <dbReference type="ARBA" id="ARBA00023172"/>
    </source>
</evidence>
<dbReference type="PANTHER" id="PTHR30349:SF41">
    <property type="entry name" value="INTEGRASE_RECOMBINASE PROTEIN MJ0367-RELATED"/>
    <property type="match status" value="1"/>
</dbReference>
<accession>A0A3M2JM97</accession>
<keyword evidence="6" id="KW-1185">Reference proteome</keyword>
<reference evidence="5 6" key="1">
    <citation type="submission" date="2018-10" db="EMBL/GenBank/DDBJ databases">
        <title>Isolation, diversity and antifungal activity of actinobacteria from wheat.</title>
        <authorList>
            <person name="Han C."/>
        </authorList>
    </citation>
    <scope>NUCLEOTIDE SEQUENCE [LARGE SCALE GENOMIC DNA]</scope>
    <source>
        <strain evidence="5 6">NEAU-YY56</strain>
    </source>
</reference>
<evidence type="ECO:0000313" key="6">
    <source>
        <dbReference type="Proteomes" id="UP000269289"/>
    </source>
</evidence>
<name>A0A3M2JM97_9CELL</name>
<organism evidence="5 6">
    <name type="scientific">Cellulomonas triticagri</name>
    <dbReference type="NCBI Taxonomy" id="2483352"/>
    <lineage>
        <taxon>Bacteria</taxon>
        <taxon>Bacillati</taxon>
        <taxon>Actinomycetota</taxon>
        <taxon>Actinomycetes</taxon>
        <taxon>Micrococcales</taxon>
        <taxon>Cellulomonadaceae</taxon>
        <taxon>Cellulomonas</taxon>
    </lineage>
</organism>
<dbReference type="GO" id="GO:0015074">
    <property type="term" value="P:DNA integration"/>
    <property type="evidence" value="ECO:0007669"/>
    <property type="project" value="InterPro"/>
</dbReference>
<feature type="domain" description="Tyr recombinase" evidence="4">
    <location>
        <begin position="135"/>
        <end position="321"/>
    </location>
</feature>
<proteinExistence type="inferred from homology"/>
<protein>
    <submittedName>
        <fullName evidence="5">Site-specific integrase</fullName>
    </submittedName>
</protein>
<dbReference type="PROSITE" id="PS51898">
    <property type="entry name" value="TYR_RECOMBINASE"/>
    <property type="match status" value="1"/>
</dbReference>
<evidence type="ECO:0000256" key="1">
    <source>
        <dbReference type="ARBA" id="ARBA00008857"/>
    </source>
</evidence>
<evidence type="ECO:0000313" key="5">
    <source>
        <dbReference type="EMBL" id="RMI14304.1"/>
    </source>
</evidence>